<sequence length="972" mass="108779">MDPSIAQKQAPEERRESEVRRRSDLHMSLEDTEQGEQMMPKTTTWVTNIFQIQPLSPQPQLPPHILPSPEARLVTPPGMATRKARAAKGSVLERKKTVGIMGDRGFPSLARFEAQMKDLLGEMLPAETPESSPKAARRRSPDHSPTRRPSPVPLEKKKTRIMEPEVTEPPAPPAERATTKDVQIERPDALPSDSREAVRSKGTLSRMASSKGTLSRVPSRLPSSLQHLGQSASRVGTGDLDSLAQTRKMGTKEFTTALREARQHRTQRKRPIRVDDQRTQGQGCKTALSLESVVFGSIRRALRYLYNTLGEALQSWVLKTAKIDEFIAALSTLLQPLLPSPISSPSGSPDSSPVAKARRMRRAVPQAAGSLNVDLFQECFEMLVKTSQKTKPTLRDLTGELDRMPAQVFLECRKRLLERQGSVVQAVHNSKFPLNEDFSADEFSVVFKYLLNATSQETQIIFELLQTDLERSPVSSQLMTAPSFFPNETGQGPDLSPSGRHGSAAGRKIKVTLNTFFTALSRVPPLTLLEEFRANLLQVHGASSIDEALKAHKIKAMTLLAYDDFQKRFSDINLEPEALRRIFSVINDKGQGMLQGAELARTLRLAAPSVTLEDFHRDLLKRFKHVRDAFQSMDQDGNLALDASEFEQVMRQMDINAEQSRTLFELMDEDGNGEVTIEEFLNALQIFAPSTVVAEWTGQLTQKFHTVQNVLTTLQLAWAGTADKQQALKRKLLPEDFDAWLSSLDLDIKQSDVYELFHAIDNNFKGYITIQEIKDALLDSGMPEVRASAKATPVRGSAMYAVDSSTRRLITQNFSPLKREVANIKEEIRKGLGVPFTAIAEQQALTAPGSAHSEKDKKAKESKRRTPDVSIDYRTRRKKTSSSPFAHMEKRALMRTVESCPTLTSKSHKQLSGHVAEGLWRYFAAEDMLLRNHGLLLAPRVPSSAAAHHRRHRNYLAAAWRESDERPWEKHV</sequence>
<keyword evidence="7" id="KW-1185">Reference proteome</keyword>
<evidence type="ECO:0000256" key="2">
    <source>
        <dbReference type="ARBA" id="ARBA00022737"/>
    </source>
</evidence>
<dbReference type="PROSITE" id="PS50222">
    <property type="entry name" value="EF_HAND_2"/>
    <property type="match status" value="2"/>
</dbReference>
<evidence type="ECO:0000256" key="4">
    <source>
        <dbReference type="SAM" id="MobiDB-lite"/>
    </source>
</evidence>
<feature type="compositionally biased region" description="Low complexity" evidence="4">
    <location>
        <begin position="214"/>
        <end position="225"/>
    </location>
</feature>
<keyword evidence="2" id="KW-0677">Repeat</keyword>
<dbReference type="AlphaFoldDB" id="A0A0G4EPJ6"/>
<dbReference type="Proteomes" id="UP000041254">
    <property type="component" value="Unassembled WGS sequence"/>
</dbReference>
<feature type="region of interest" description="Disordered" evidence="4">
    <location>
        <begin position="845"/>
        <end position="869"/>
    </location>
</feature>
<evidence type="ECO:0000313" key="6">
    <source>
        <dbReference type="EMBL" id="CEL99185.1"/>
    </source>
</evidence>
<dbReference type="PROSITE" id="PS00018">
    <property type="entry name" value="EF_HAND_1"/>
    <property type="match status" value="1"/>
</dbReference>
<feature type="compositionally biased region" description="Low complexity" evidence="4">
    <location>
        <begin position="339"/>
        <end position="353"/>
    </location>
</feature>
<dbReference type="PANTHER" id="PTHR34524:SF6">
    <property type="entry name" value="CALCYPHOSINE LIKE"/>
    <property type="match status" value="1"/>
</dbReference>
<organism evidence="6 7">
    <name type="scientific">Vitrella brassicaformis (strain CCMP3155)</name>
    <dbReference type="NCBI Taxonomy" id="1169540"/>
    <lineage>
        <taxon>Eukaryota</taxon>
        <taxon>Sar</taxon>
        <taxon>Alveolata</taxon>
        <taxon>Colpodellida</taxon>
        <taxon>Vitrellaceae</taxon>
        <taxon>Vitrella</taxon>
    </lineage>
</organism>
<protein>
    <recommendedName>
        <fullName evidence="5">EF-hand domain-containing protein</fullName>
    </recommendedName>
</protein>
<feature type="region of interest" description="Disordered" evidence="4">
    <location>
        <begin position="125"/>
        <end position="240"/>
    </location>
</feature>
<feature type="region of interest" description="Disordered" evidence="4">
    <location>
        <begin position="260"/>
        <end position="280"/>
    </location>
</feature>
<dbReference type="SMART" id="SM00054">
    <property type="entry name" value="EFh"/>
    <property type="match status" value="3"/>
</dbReference>
<feature type="region of interest" description="Disordered" evidence="4">
    <location>
        <begin position="1"/>
        <end position="38"/>
    </location>
</feature>
<evidence type="ECO:0000256" key="1">
    <source>
        <dbReference type="ARBA" id="ARBA00022723"/>
    </source>
</evidence>
<dbReference type="Gene3D" id="1.10.238.10">
    <property type="entry name" value="EF-hand"/>
    <property type="match status" value="1"/>
</dbReference>
<dbReference type="EMBL" id="CDMY01000275">
    <property type="protein sequence ID" value="CEL99185.1"/>
    <property type="molecule type" value="Genomic_DNA"/>
</dbReference>
<accession>A0A0G4EPJ6</accession>
<feature type="compositionally biased region" description="Polar residues" evidence="4">
    <location>
        <begin position="202"/>
        <end position="213"/>
    </location>
</feature>
<feature type="compositionally biased region" description="Basic and acidic residues" evidence="4">
    <location>
        <begin position="177"/>
        <end position="199"/>
    </location>
</feature>
<dbReference type="InterPro" id="IPR002048">
    <property type="entry name" value="EF_hand_dom"/>
</dbReference>
<dbReference type="STRING" id="1169540.A0A0G4EPJ6"/>
<keyword evidence="3" id="KW-0106">Calcium</keyword>
<dbReference type="CDD" id="cd00051">
    <property type="entry name" value="EFh"/>
    <property type="match status" value="1"/>
</dbReference>
<dbReference type="Pfam" id="PF13499">
    <property type="entry name" value="EF-hand_7"/>
    <property type="match status" value="1"/>
</dbReference>
<dbReference type="VEuPathDB" id="CryptoDB:Vbra_2893"/>
<reference evidence="6 7" key="1">
    <citation type="submission" date="2014-11" db="EMBL/GenBank/DDBJ databases">
        <authorList>
            <person name="Zhu J."/>
            <person name="Qi W."/>
            <person name="Song R."/>
        </authorList>
    </citation>
    <scope>NUCLEOTIDE SEQUENCE [LARGE SCALE GENOMIC DNA]</scope>
</reference>
<feature type="domain" description="EF-hand" evidence="5">
    <location>
        <begin position="655"/>
        <end position="690"/>
    </location>
</feature>
<dbReference type="InterPro" id="IPR051581">
    <property type="entry name" value="Ca-bind"/>
</dbReference>
<keyword evidence="1" id="KW-0479">Metal-binding</keyword>
<dbReference type="InterPro" id="IPR018247">
    <property type="entry name" value="EF_Hand_1_Ca_BS"/>
</dbReference>
<feature type="compositionally biased region" description="Basic residues" evidence="4">
    <location>
        <begin position="262"/>
        <end position="271"/>
    </location>
</feature>
<name>A0A0G4EPJ6_VITBC</name>
<dbReference type="InterPro" id="IPR011992">
    <property type="entry name" value="EF-hand-dom_pair"/>
</dbReference>
<feature type="domain" description="EF-hand" evidence="5">
    <location>
        <begin position="748"/>
        <end position="783"/>
    </location>
</feature>
<dbReference type="OrthoDB" id="191686at2759"/>
<feature type="compositionally biased region" description="Basic and acidic residues" evidence="4">
    <location>
        <begin position="154"/>
        <end position="163"/>
    </location>
</feature>
<evidence type="ECO:0000256" key="3">
    <source>
        <dbReference type="ARBA" id="ARBA00022837"/>
    </source>
</evidence>
<dbReference type="SUPFAM" id="SSF47473">
    <property type="entry name" value="EF-hand"/>
    <property type="match status" value="1"/>
</dbReference>
<feature type="compositionally biased region" description="Basic and acidic residues" evidence="4">
    <location>
        <begin position="10"/>
        <end position="29"/>
    </location>
</feature>
<evidence type="ECO:0000313" key="7">
    <source>
        <dbReference type="Proteomes" id="UP000041254"/>
    </source>
</evidence>
<proteinExistence type="predicted"/>
<evidence type="ECO:0000259" key="5">
    <source>
        <dbReference type="PROSITE" id="PS50222"/>
    </source>
</evidence>
<feature type="region of interest" description="Disordered" evidence="4">
    <location>
        <begin position="339"/>
        <end position="359"/>
    </location>
</feature>
<dbReference type="GO" id="GO:0005509">
    <property type="term" value="F:calcium ion binding"/>
    <property type="evidence" value="ECO:0007669"/>
    <property type="project" value="InterPro"/>
</dbReference>
<dbReference type="InParanoid" id="A0A0G4EPJ6"/>
<dbReference type="PANTHER" id="PTHR34524">
    <property type="entry name" value="CALCYPHOSIN"/>
    <property type="match status" value="1"/>
</dbReference>
<gene>
    <name evidence="6" type="ORF">Vbra_2893</name>
</gene>
<feature type="compositionally biased region" description="Basic and acidic residues" evidence="4">
    <location>
        <begin position="852"/>
        <end position="869"/>
    </location>
</feature>